<keyword evidence="1" id="KW-0472">Membrane</keyword>
<evidence type="ECO:0000256" key="1">
    <source>
        <dbReference type="SAM" id="Phobius"/>
    </source>
</evidence>
<evidence type="ECO:0008006" key="4">
    <source>
        <dbReference type="Google" id="ProtNLM"/>
    </source>
</evidence>
<dbReference type="Proteomes" id="UP000595498">
    <property type="component" value="Chromosome"/>
</dbReference>
<proteinExistence type="predicted"/>
<sequence>MRFLNFPIYTYLIGKYKVKIMEKNSLLHQDSLWLRLQEFSLDRPNVDFPFSKKLAKEENWTLDFTQKAIEEYKKFVYLCCRLDNGASPSEIVDKVWHMHLLYTQNYWEEFCPHVLKQNLHHHPSTGGDIAKKEHEKWFSDTLAGYRGIFKQEPPKNIWIKETNGRRKTMIGKLGLIFLFTPILLLSSCWGEVINRLTAMLMWGISFFFLVGIVMLIINSIVPKDPKDRKGSRNNSDDGGSCTSANNCGSAGGCSSCGSCGSCGGCSS</sequence>
<evidence type="ECO:0000313" key="3">
    <source>
        <dbReference type="Proteomes" id="UP000595498"/>
    </source>
</evidence>
<feature type="transmembrane region" description="Helical" evidence="1">
    <location>
        <begin position="199"/>
        <end position="221"/>
    </location>
</feature>
<protein>
    <recommendedName>
        <fullName evidence="4">TIGR04222 domain-containing membrane protein</fullName>
    </recommendedName>
</protein>
<name>A0ABX7CQY2_SPHMU</name>
<reference evidence="2 3" key="1">
    <citation type="submission" date="2021-01" db="EMBL/GenBank/DDBJ databases">
        <title>FDA dAtabase for Regulatory Grade micrObial Sequences (FDA-ARGOS): Supporting development and validation of Infectious Disease Dx tests.</title>
        <authorList>
            <person name="Sproer C."/>
            <person name="Gronow S."/>
            <person name="Severitt S."/>
            <person name="Schroder I."/>
            <person name="Tallon L."/>
            <person name="Sadzewicz L."/>
            <person name="Zhao X."/>
            <person name="Boylan J."/>
            <person name="Ott S."/>
            <person name="Bowen H."/>
            <person name="Vavikolanu K."/>
            <person name="Mehta A."/>
            <person name="Aluvathingal J."/>
            <person name="Nadendla S."/>
            <person name="Lowell S."/>
            <person name="Myers T."/>
            <person name="Yan Y."/>
            <person name="Sichtig H."/>
        </authorList>
    </citation>
    <scope>NUCLEOTIDE SEQUENCE [LARGE SCALE GENOMIC DNA]</scope>
    <source>
        <strain evidence="2 3">FDAARGOS_1141</strain>
    </source>
</reference>
<gene>
    <name evidence="2" type="ORF">I6I98_04085</name>
</gene>
<feature type="transmembrane region" description="Helical" evidence="1">
    <location>
        <begin position="173"/>
        <end position="193"/>
    </location>
</feature>
<accession>A0ABX7CQY2</accession>
<keyword evidence="1" id="KW-1133">Transmembrane helix</keyword>
<dbReference type="EMBL" id="CP068224">
    <property type="protein sequence ID" value="QQT54446.1"/>
    <property type="molecule type" value="Genomic_DNA"/>
</dbReference>
<organism evidence="2 3">
    <name type="scientific">Sphingobacterium multivorum</name>
    <dbReference type="NCBI Taxonomy" id="28454"/>
    <lineage>
        <taxon>Bacteria</taxon>
        <taxon>Pseudomonadati</taxon>
        <taxon>Bacteroidota</taxon>
        <taxon>Sphingobacteriia</taxon>
        <taxon>Sphingobacteriales</taxon>
        <taxon>Sphingobacteriaceae</taxon>
        <taxon>Sphingobacterium</taxon>
    </lineage>
</organism>
<keyword evidence="1" id="KW-0812">Transmembrane</keyword>
<keyword evidence="3" id="KW-1185">Reference proteome</keyword>
<evidence type="ECO:0000313" key="2">
    <source>
        <dbReference type="EMBL" id="QQT54446.1"/>
    </source>
</evidence>